<dbReference type="STRING" id="671072.PL9214510104"/>
<dbReference type="EMBL" id="CZDF01000157">
    <property type="protein sequence ID" value="CUR33435.1"/>
    <property type="molecule type" value="Genomic_DNA"/>
</dbReference>
<proteinExistence type="predicted"/>
<protein>
    <submittedName>
        <fullName evidence="1">Uncharacterized protein</fullName>
    </submittedName>
</protein>
<sequence>MGTSPVLIGRLFYVRLFGLEVPRQMMILEFKAQGKTTQYAAVESMNEESPRL</sequence>
<gene>
    <name evidence="1" type="ORF">PL9214510104</name>
</gene>
<dbReference type="Proteomes" id="UP000184315">
    <property type="component" value="Unassembled WGS sequence"/>
</dbReference>
<keyword evidence="2" id="KW-1185">Reference proteome</keyword>
<name>A0A1J1LLU4_9CYAN</name>
<accession>A0A1J1LLU4</accession>
<evidence type="ECO:0000313" key="2">
    <source>
        <dbReference type="Proteomes" id="UP000184315"/>
    </source>
</evidence>
<reference evidence="2" key="1">
    <citation type="submission" date="2015-10" db="EMBL/GenBank/DDBJ databases">
        <authorList>
            <person name="Regsiter A."/>
            <person name="william w."/>
        </authorList>
    </citation>
    <scope>NUCLEOTIDE SEQUENCE [LARGE SCALE GENOMIC DNA]</scope>
</reference>
<evidence type="ECO:0000313" key="1">
    <source>
        <dbReference type="EMBL" id="CUR33435.1"/>
    </source>
</evidence>
<organism evidence="1 2">
    <name type="scientific">Planktothrix tepida PCC 9214</name>
    <dbReference type="NCBI Taxonomy" id="671072"/>
    <lineage>
        <taxon>Bacteria</taxon>
        <taxon>Bacillati</taxon>
        <taxon>Cyanobacteriota</taxon>
        <taxon>Cyanophyceae</taxon>
        <taxon>Oscillatoriophycideae</taxon>
        <taxon>Oscillatoriales</taxon>
        <taxon>Microcoleaceae</taxon>
        <taxon>Planktothrix</taxon>
    </lineage>
</organism>
<dbReference type="AlphaFoldDB" id="A0A1J1LLU4"/>